<dbReference type="InParanoid" id="A0A482XNF4"/>
<comment type="catalytic activity">
    <reaction evidence="11">
        <text>4-demethyl-7-[(3S)-3-amino-3-carboxypropyl]wyosine(37) in tRNA(Phe) + S-adenosyl-L-methionine = 7-[(3S)-3-amino-3-carboxypropyl]wyosine(37) in tRNA(Phe) + S-adenosyl-L-homocysteine + H(+)</text>
        <dbReference type="Rhea" id="RHEA:36635"/>
        <dbReference type="Rhea" id="RHEA-COMP:10378"/>
        <dbReference type="Rhea" id="RHEA-COMP:10379"/>
        <dbReference type="ChEBI" id="CHEBI:15378"/>
        <dbReference type="ChEBI" id="CHEBI:57856"/>
        <dbReference type="ChEBI" id="CHEBI:59789"/>
        <dbReference type="ChEBI" id="CHEBI:73543"/>
        <dbReference type="ChEBI" id="CHEBI:73550"/>
        <dbReference type="EC" id="2.1.1.282"/>
    </reaction>
</comment>
<evidence type="ECO:0000256" key="5">
    <source>
        <dbReference type="ARBA" id="ARBA00022603"/>
    </source>
</evidence>
<dbReference type="PANTHER" id="PTHR48418">
    <property type="entry name" value="TRNA WYBUTOSINE-SYNTHESIZING PROTEIN 3"/>
    <property type="match status" value="1"/>
</dbReference>
<feature type="domain" description="tRNA wybutosine-synthesizing protein" evidence="12">
    <location>
        <begin position="11"/>
        <end position="195"/>
    </location>
</feature>
<dbReference type="UniPathway" id="UPA00375"/>
<dbReference type="AlphaFoldDB" id="A0A482XNF4"/>
<sequence>MEMTVKCFKNQKKQILDGVDLSKKGSFDVLISDLICKINGHNEYVTTSSCSGRILLYAHQNNSERRKQDCTWLYVSHDYISEEEDELHKKLATSTGEVCLKFEPFILHVQCRTIESAKSLQTCALNCGLRNSGLVIGNHGKIILGVRCSNGMEIPVTDDQGTVLVRDEYLRFIVMKMNSRMDENKKVISRFESEVDRLLK</sequence>
<evidence type="ECO:0000313" key="14">
    <source>
        <dbReference type="Proteomes" id="UP000291343"/>
    </source>
</evidence>
<gene>
    <name evidence="13" type="ORF">LSTR_LSTR009121</name>
</gene>
<comment type="caution">
    <text evidence="13">The sequence shown here is derived from an EMBL/GenBank/DDBJ whole genome shotgun (WGS) entry which is preliminary data.</text>
</comment>
<comment type="pathway">
    <text evidence="1">tRNA modification; wybutosine-tRNA(Phe) biosynthesis.</text>
</comment>
<dbReference type="Proteomes" id="UP000291343">
    <property type="component" value="Unassembled WGS sequence"/>
</dbReference>
<dbReference type="PANTHER" id="PTHR48418:SF1">
    <property type="entry name" value="TRNA WYBUTOSINE-SYNTHESIZING PROTEIN 3"/>
    <property type="match status" value="1"/>
</dbReference>
<dbReference type="Pfam" id="PF02676">
    <property type="entry name" value="TYW3"/>
    <property type="match status" value="1"/>
</dbReference>
<dbReference type="SUPFAM" id="SSF111278">
    <property type="entry name" value="SSo0622-like"/>
    <property type="match status" value="1"/>
</dbReference>
<evidence type="ECO:0000313" key="13">
    <source>
        <dbReference type="EMBL" id="RZF47382.1"/>
    </source>
</evidence>
<accession>A0A482XNF4</accession>
<evidence type="ECO:0000256" key="10">
    <source>
        <dbReference type="ARBA" id="ARBA00030554"/>
    </source>
</evidence>
<keyword evidence="8" id="KW-0819">tRNA processing</keyword>
<keyword evidence="5" id="KW-0489">Methyltransferase</keyword>
<dbReference type="Gene3D" id="3.30.1960.10">
    <property type="entry name" value="tRNA wybutosine-synthesizing-like"/>
    <property type="match status" value="1"/>
</dbReference>
<dbReference type="GO" id="GO:0008168">
    <property type="term" value="F:methyltransferase activity"/>
    <property type="evidence" value="ECO:0007669"/>
    <property type="project" value="UniProtKB-KW"/>
</dbReference>
<reference evidence="13 14" key="1">
    <citation type="journal article" date="2017" name="Gigascience">
        <title>Genome sequence of the small brown planthopper, Laodelphax striatellus.</title>
        <authorList>
            <person name="Zhu J."/>
            <person name="Jiang F."/>
            <person name="Wang X."/>
            <person name="Yang P."/>
            <person name="Bao Y."/>
            <person name="Zhao W."/>
            <person name="Wang W."/>
            <person name="Lu H."/>
            <person name="Wang Q."/>
            <person name="Cui N."/>
            <person name="Li J."/>
            <person name="Chen X."/>
            <person name="Luo L."/>
            <person name="Yu J."/>
            <person name="Kang L."/>
            <person name="Cui F."/>
        </authorList>
    </citation>
    <scope>NUCLEOTIDE SEQUENCE [LARGE SCALE GENOMIC DNA]</scope>
    <source>
        <strain evidence="13">Lst14</strain>
    </source>
</reference>
<dbReference type="OrthoDB" id="263283at2759"/>
<evidence type="ECO:0000256" key="11">
    <source>
        <dbReference type="ARBA" id="ARBA00049202"/>
    </source>
</evidence>
<keyword evidence="6" id="KW-0808">Transferase</keyword>
<evidence type="ECO:0000256" key="9">
    <source>
        <dbReference type="ARBA" id="ARBA00025378"/>
    </source>
</evidence>
<name>A0A482XNF4_LAOST</name>
<keyword evidence="14" id="KW-1185">Reference proteome</keyword>
<dbReference type="STRING" id="195883.A0A482XNF4"/>
<protein>
    <recommendedName>
        <fullName evidence="4">tRNA wybutosine-synthesizing protein 3 homolog</fullName>
        <ecNumber evidence="3">2.1.1.282</ecNumber>
    </recommendedName>
    <alternativeName>
        <fullName evidence="10">tRNA(Phe) 7-((3-amino-3-carboxypropyl)-4-demethylwyosine(37)-N(4))-methyltransferase</fullName>
    </alternativeName>
</protein>
<dbReference type="SMR" id="A0A482XNF4"/>
<evidence type="ECO:0000256" key="6">
    <source>
        <dbReference type="ARBA" id="ARBA00022679"/>
    </source>
</evidence>
<dbReference type="GO" id="GO:0032259">
    <property type="term" value="P:methylation"/>
    <property type="evidence" value="ECO:0007669"/>
    <property type="project" value="UniProtKB-KW"/>
</dbReference>
<evidence type="ECO:0000256" key="3">
    <source>
        <dbReference type="ARBA" id="ARBA00012750"/>
    </source>
</evidence>
<proteinExistence type="inferred from homology"/>
<dbReference type="GO" id="GO:0008033">
    <property type="term" value="P:tRNA processing"/>
    <property type="evidence" value="ECO:0007669"/>
    <property type="project" value="UniProtKB-KW"/>
</dbReference>
<evidence type="ECO:0000256" key="8">
    <source>
        <dbReference type="ARBA" id="ARBA00022694"/>
    </source>
</evidence>
<dbReference type="InterPro" id="IPR003827">
    <property type="entry name" value="tRNA_yW-synthesising"/>
</dbReference>
<comment type="function">
    <text evidence="9">Probable S-adenosyl-L-methionine-dependent methyltransferase that acts as a component of the wybutosine biosynthesis pathway. Wybutosine is a hyper modified guanosine with a tricyclic base found at the 3'-position adjacent to the anticodon of eukaryotic phenylalanine tRNA.</text>
</comment>
<dbReference type="EC" id="2.1.1.282" evidence="3"/>
<organism evidence="13 14">
    <name type="scientific">Laodelphax striatellus</name>
    <name type="common">Small brown planthopper</name>
    <name type="synonym">Delphax striatella</name>
    <dbReference type="NCBI Taxonomy" id="195883"/>
    <lineage>
        <taxon>Eukaryota</taxon>
        <taxon>Metazoa</taxon>
        <taxon>Ecdysozoa</taxon>
        <taxon>Arthropoda</taxon>
        <taxon>Hexapoda</taxon>
        <taxon>Insecta</taxon>
        <taxon>Pterygota</taxon>
        <taxon>Neoptera</taxon>
        <taxon>Paraneoptera</taxon>
        <taxon>Hemiptera</taxon>
        <taxon>Auchenorrhyncha</taxon>
        <taxon>Fulgoroidea</taxon>
        <taxon>Delphacidae</taxon>
        <taxon>Criomorphinae</taxon>
        <taxon>Laodelphax</taxon>
    </lineage>
</organism>
<keyword evidence="7" id="KW-0949">S-adenosyl-L-methionine</keyword>
<dbReference type="InterPro" id="IPR036602">
    <property type="entry name" value="tRNA_yW-synthesising-like_sf"/>
</dbReference>
<dbReference type="EMBL" id="QKKF02004374">
    <property type="protein sequence ID" value="RZF47382.1"/>
    <property type="molecule type" value="Genomic_DNA"/>
</dbReference>
<evidence type="ECO:0000259" key="12">
    <source>
        <dbReference type="Pfam" id="PF02676"/>
    </source>
</evidence>
<evidence type="ECO:0000256" key="2">
    <source>
        <dbReference type="ARBA" id="ARBA00008569"/>
    </source>
</evidence>
<comment type="similarity">
    <text evidence="2">Belongs to the TYW3 family.</text>
</comment>
<evidence type="ECO:0000256" key="7">
    <source>
        <dbReference type="ARBA" id="ARBA00022691"/>
    </source>
</evidence>
<evidence type="ECO:0000256" key="1">
    <source>
        <dbReference type="ARBA" id="ARBA00004797"/>
    </source>
</evidence>
<evidence type="ECO:0000256" key="4">
    <source>
        <dbReference type="ARBA" id="ARBA00016536"/>
    </source>
</evidence>